<evidence type="ECO:0000313" key="8">
    <source>
        <dbReference type="EMBL" id="MEA5260408.1"/>
    </source>
</evidence>
<keyword evidence="2" id="KW-1003">Cell membrane</keyword>
<gene>
    <name evidence="8" type="ORF">VB264_21590</name>
</gene>
<evidence type="ECO:0000259" key="7">
    <source>
        <dbReference type="Pfam" id="PF06271"/>
    </source>
</evidence>
<feature type="transmembrane region" description="Helical" evidence="6">
    <location>
        <begin position="91"/>
        <end position="108"/>
    </location>
</feature>
<dbReference type="Pfam" id="PF06271">
    <property type="entry name" value="RDD"/>
    <property type="match status" value="1"/>
</dbReference>
<evidence type="ECO:0000256" key="5">
    <source>
        <dbReference type="ARBA" id="ARBA00023136"/>
    </source>
</evidence>
<dbReference type="Proteomes" id="UP001304671">
    <property type="component" value="Unassembled WGS sequence"/>
</dbReference>
<organism evidence="8 9">
    <name type="scientific">Arcicella aquatica</name>
    <dbReference type="NCBI Taxonomy" id="217141"/>
    <lineage>
        <taxon>Bacteria</taxon>
        <taxon>Pseudomonadati</taxon>
        <taxon>Bacteroidota</taxon>
        <taxon>Cytophagia</taxon>
        <taxon>Cytophagales</taxon>
        <taxon>Flectobacillaceae</taxon>
        <taxon>Arcicella</taxon>
    </lineage>
</organism>
<dbReference type="PANTHER" id="PTHR36115:SF4">
    <property type="entry name" value="MEMBRANE PROTEIN"/>
    <property type="match status" value="1"/>
</dbReference>
<evidence type="ECO:0000313" key="9">
    <source>
        <dbReference type="Proteomes" id="UP001304671"/>
    </source>
</evidence>
<evidence type="ECO:0000256" key="6">
    <source>
        <dbReference type="SAM" id="Phobius"/>
    </source>
</evidence>
<name>A0ABU5QTJ3_9BACT</name>
<evidence type="ECO:0000256" key="4">
    <source>
        <dbReference type="ARBA" id="ARBA00022989"/>
    </source>
</evidence>
<protein>
    <submittedName>
        <fullName evidence="8">RDD family protein</fullName>
    </submittedName>
</protein>
<evidence type="ECO:0000256" key="2">
    <source>
        <dbReference type="ARBA" id="ARBA00022475"/>
    </source>
</evidence>
<feature type="domain" description="RDD" evidence="7">
    <location>
        <begin position="86"/>
        <end position="176"/>
    </location>
</feature>
<feature type="transmembrane region" description="Helical" evidence="6">
    <location>
        <begin position="114"/>
        <end position="131"/>
    </location>
</feature>
<sequence>MLTREQLIENYRLFDDGRIKIIARDVYDLTPEIREILRTEINKRGLAINIPNEEEILTQPKKIDKEKLAVLLPDNSSFIYAKIPARGLNRIFDLLLTYGLIFFLILFFKLEDSTLIVFLSLAILIGNYFFLEKIYGKTVAKYLTKTKTVTISGESLTWYHITTRSICRLIPFDGLSILINHKRTWHDYLSETVVVEDFDQK</sequence>
<keyword evidence="3 6" id="KW-0812">Transmembrane</keyword>
<keyword evidence="9" id="KW-1185">Reference proteome</keyword>
<dbReference type="RefSeq" id="WP_323252895.1">
    <property type="nucleotide sequence ID" value="NZ_JAYFUL010000054.1"/>
</dbReference>
<reference evidence="8 9" key="1">
    <citation type="submission" date="2023-12" db="EMBL/GenBank/DDBJ databases">
        <title>Novel species of the genus Arcicella isolated from rivers.</title>
        <authorList>
            <person name="Lu H."/>
        </authorList>
    </citation>
    <scope>NUCLEOTIDE SEQUENCE [LARGE SCALE GENOMIC DNA]</scope>
    <source>
        <strain evidence="8 9">LMG 21963</strain>
    </source>
</reference>
<evidence type="ECO:0000256" key="3">
    <source>
        <dbReference type="ARBA" id="ARBA00022692"/>
    </source>
</evidence>
<keyword evidence="5 6" id="KW-0472">Membrane</keyword>
<comment type="subcellular location">
    <subcellularLocation>
        <location evidence="1">Cell membrane</location>
        <topology evidence="1">Multi-pass membrane protein</topology>
    </subcellularLocation>
</comment>
<proteinExistence type="predicted"/>
<dbReference type="InterPro" id="IPR010432">
    <property type="entry name" value="RDD"/>
</dbReference>
<comment type="caution">
    <text evidence="8">The sequence shown here is derived from an EMBL/GenBank/DDBJ whole genome shotgun (WGS) entry which is preliminary data.</text>
</comment>
<dbReference type="InterPro" id="IPR051791">
    <property type="entry name" value="Pra-immunoreactive"/>
</dbReference>
<dbReference type="PANTHER" id="PTHR36115">
    <property type="entry name" value="PROLINE-RICH ANTIGEN HOMOLOG-RELATED"/>
    <property type="match status" value="1"/>
</dbReference>
<dbReference type="EMBL" id="JAYFUL010000054">
    <property type="protein sequence ID" value="MEA5260408.1"/>
    <property type="molecule type" value="Genomic_DNA"/>
</dbReference>
<accession>A0ABU5QTJ3</accession>
<evidence type="ECO:0000256" key="1">
    <source>
        <dbReference type="ARBA" id="ARBA00004651"/>
    </source>
</evidence>
<keyword evidence="4 6" id="KW-1133">Transmembrane helix</keyword>